<organism evidence="3 4">
    <name type="scientific">Lentinus tigrinus ALCF2SS1-6</name>
    <dbReference type="NCBI Taxonomy" id="1328759"/>
    <lineage>
        <taxon>Eukaryota</taxon>
        <taxon>Fungi</taxon>
        <taxon>Dikarya</taxon>
        <taxon>Basidiomycota</taxon>
        <taxon>Agaricomycotina</taxon>
        <taxon>Agaricomycetes</taxon>
        <taxon>Polyporales</taxon>
        <taxon>Polyporaceae</taxon>
        <taxon>Lentinus</taxon>
    </lineage>
</organism>
<sequence length="228" mass="24471">MRPAQDAASLPQASARLYRLSSERRSSDMTTGAIDKGAAGRPVSSATSGGSGHSSSHISSAIPAVLVVLVIILGSLLGWYIARRMRLSGRRILSFLMGSEQKPELSEIVLTETTLRHTSWSTLSPIAIDFVSPEERDLWVSKSSRSSSSPPKHMAPRTPAMRSHHASGSCTRKAERLDSEPGSLRVAVFIAMPAQRGLPGDEPPYADRKIRGVQSTELCIGIVQASIV</sequence>
<keyword evidence="2" id="KW-1133">Transmembrane helix</keyword>
<feature type="transmembrane region" description="Helical" evidence="2">
    <location>
        <begin position="61"/>
        <end position="82"/>
    </location>
</feature>
<evidence type="ECO:0000313" key="3">
    <source>
        <dbReference type="EMBL" id="RPD54963.1"/>
    </source>
</evidence>
<gene>
    <name evidence="3" type="ORF">L227DRAFT_336764</name>
</gene>
<reference evidence="3" key="1">
    <citation type="journal article" date="2018" name="Genome Biol. Evol.">
        <title>Genomics and development of Lentinus tigrinus, a white-rot wood-decaying mushroom with dimorphic fruiting bodies.</title>
        <authorList>
            <person name="Wu B."/>
            <person name="Xu Z."/>
            <person name="Knudson A."/>
            <person name="Carlson A."/>
            <person name="Chen N."/>
            <person name="Kovaka S."/>
            <person name="LaButti K."/>
            <person name="Lipzen A."/>
            <person name="Pennachio C."/>
            <person name="Riley R."/>
            <person name="Schakwitz W."/>
            <person name="Umezawa K."/>
            <person name="Ohm R.A."/>
            <person name="Grigoriev I.V."/>
            <person name="Nagy L.G."/>
            <person name="Gibbons J."/>
            <person name="Hibbett D."/>
        </authorList>
    </citation>
    <scope>NUCLEOTIDE SEQUENCE [LARGE SCALE GENOMIC DNA]</scope>
    <source>
        <strain evidence="3">ALCF2SS1-6</strain>
    </source>
</reference>
<evidence type="ECO:0000256" key="1">
    <source>
        <dbReference type="SAM" id="MobiDB-lite"/>
    </source>
</evidence>
<keyword evidence="2" id="KW-0472">Membrane</keyword>
<dbReference type="Proteomes" id="UP000313359">
    <property type="component" value="Unassembled WGS sequence"/>
</dbReference>
<keyword evidence="4" id="KW-1185">Reference proteome</keyword>
<proteinExistence type="predicted"/>
<dbReference type="AlphaFoldDB" id="A0A5C2RTH5"/>
<feature type="compositionally biased region" description="Low complexity" evidence="1">
    <location>
        <begin position="141"/>
        <end position="152"/>
    </location>
</feature>
<name>A0A5C2RTH5_9APHY</name>
<protein>
    <submittedName>
        <fullName evidence="3">Uncharacterized protein</fullName>
    </submittedName>
</protein>
<feature type="compositionally biased region" description="Low complexity" evidence="1">
    <location>
        <begin position="44"/>
        <end position="54"/>
    </location>
</feature>
<feature type="region of interest" description="Disordered" evidence="1">
    <location>
        <begin position="21"/>
        <end position="54"/>
    </location>
</feature>
<feature type="region of interest" description="Disordered" evidence="1">
    <location>
        <begin position="141"/>
        <end position="179"/>
    </location>
</feature>
<evidence type="ECO:0000256" key="2">
    <source>
        <dbReference type="SAM" id="Phobius"/>
    </source>
</evidence>
<dbReference type="OrthoDB" id="2756170at2759"/>
<keyword evidence="2" id="KW-0812">Transmembrane</keyword>
<evidence type="ECO:0000313" key="4">
    <source>
        <dbReference type="Proteomes" id="UP000313359"/>
    </source>
</evidence>
<accession>A0A5C2RTH5</accession>
<dbReference type="EMBL" id="ML122300">
    <property type="protein sequence ID" value="RPD54963.1"/>
    <property type="molecule type" value="Genomic_DNA"/>
</dbReference>